<keyword evidence="1 4" id="KW-0479">Metal-binding</keyword>
<dbReference type="PROSITE" id="PS50103">
    <property type="entry name" value="ZF_C3H1"/>
    <property type="match status" value="1"/>
</dbReference>
<feature type="region of interest" description="Disordered" evidence="5">
    <location>
        <begin position="263"/>
        <end position="417"/>
    </location>
</feature>
<sequence length="605" mass="67612">MSLGCISLYVQFRQQTESNYITHNSLRFSVPCLKGDFFNSTRSFRVIMASGQSTVTEPMTEPLGIPSERQGQCLIHDDTSCTETLEETSQEVSSEITADSTEPREDAVTVCRFFLAGKCHFGPRCRWSHSPAAIADPEPGVPHPDGGNEEEKLEKHKKGKAKKAAKPKYTQENEAVKSKKKLRMRTADDVISRILWDTPADAEHFVVGYLDRFLGVLERPFTEFNWDAEPCDCDYSKELALPRHRIQYFAFRGQRVWDRNGRTDRVFGSTGQSLAPPFGEEGEAGGVGPQDAEQTDSMDSGEALERTEDGQGAESVTVESSTESTHLEEIESTLSAKTALDVTTQEPQPERGEIEAVVDDSFHRVGGGEGETAQGESWDAWSDSMEKHKVQSPSEEPLSILKQKEQPSSSRPARRRPTHFITFRANTPGILSGFQRLQEEVCALLPSTTPHWLTSSTLHVTMCLLVLDGPEEVEAAAEILRRFAYLDRNPPLALTFPLKLKHFNGTVLYLSPQPPQRLQELNRGLQEAFWEAGMLHQHSFSPRYHLTLAKVSGVERERVFDGVGELKVGKGLNLGRLPVNTLHMCAMGRKKNNEFYEIVCSVTLR</sequence>
<keyword evidence="8" id="KW-1185">Reference proteome</keyword>
<dbReference type="GeneTree" id="ENSGT00390000010577"/>
<dbReference type="Gene3D" id="2.30.30.1190">
    <property type="match status" value="1"/>
</dbReference>
<dbReference type="Proteomes" id="UP000694546">
    <property type="component" value="Chromosome 11"/>
</dbReference>
<evidence type="ECO:0000256" key="5">
    <source>
        <dbReference type="SAM" id="MobiDB-lite"/>
    </source>
</evidence>
<name>A0A8C5BF37_GADMO</name>
<evidence type="ECO:0000256" key="3">
    <source>
        <dbReference type="ARBA" id="ARBA00022833"/>
    </source>
</evidence>
<dbReference type="Gene3D" id="3.90.1140.10">
    <property type="entry name" value="Cyclic phosphodiesterase"/>
    <property type="match status" value="1"/>
</dbReference>
<dbReference type="InterPro" id="IPR019510">
    <property type="entry name" value="AKAP7-like_phosphoesterase"/>
</dbReference>
<protein>
    <recommendedName>
        <fullName evidence="6">C3H1-type domain-containing protein</fullName>
    </recommendedName>
</protein>
<dbReference type="PANTHER" id="PTHR46729">
    <property type="entry name" value="LEUKOCYTE RECEPTOR CLUSTER MEMBER 9"/>
    <property type="match status" value="1"/>
</dbReference>
<keyword evidence="2 4" id="KW-0863">Zinc-finger</keyword>
<dbReference type="InterPro" id="IPR009097">
    <property type="entry name" value="Cyclic_Pdiesterase"/>
</dbReference>
<dbReference type="InterPro" id="IPR042653">
    <property type="entry name" value="Leng9"/>
</dbReference>
<proteinExistence type="predicted"/>
<dbReference type="OMA" id="LGKLWLC"/>
<dbReference type="InterPro" id="IPR000571">
    <property type="entry name" value="Znf_CCCH"/>
</dbReference>
<dbReference type="GO" id="GO:0008270">
    <property type="term" value="F:zinc ion binding"/>
    <property type="evidence" value="ECO:0007669"/>
    <property type="project" value="UniProtKB-KW"/>
</dbReference>
<feature type="domain" description="C3H1-type" evidence="6">
    <location>
        <begin position="105"/>
        <end position="132"/>
    </location>
</feature>
<feature type="compositionally biased region" description="Low complexity" evidence="5">
    <location>
        <begin position="314"/>
        <end position="324"/>
    </location>
</feature>
<dbReference type="InterPro" id="IPR036855">
    <property type="entry name" value="Znf_CCCH_sf"/>
</dbReference>
<dbReference type="SUPFAM" id="SSF90229">
    <property type="entry name" value="CCCH zinc finger"/>
    <property type="match status" value="1"/>
</dbReference>
<evidence type="ECO:0000256" key="1">
    <source>
        <dbReference type="ARBA" id="ARBA00022723"/>
    </source>
</evidence>
<dbReference type="PANTHER" id="PTHR46729:SF1">
    <property type="entry name" value="LEUKOCYTE RECEPTOR CLUSTER MEMBER 9"/>
    <property type="match status" value="1"/>
</dbReference>
<dbReference type="Pfam" id="PF00642">
    <property type="entry name" value="zf-CCCH"/>
    <property type="match status" value="1"/>
</dbReference>
<evidence type="ECO:0000313" key="8">
    <source>
        <dbReference type="Proteomes" id="UP000694546"/>
    </source>
</evidence>
<evidence type="ECO:0000256" key="2">
    <source>
        <dbReference type="ARBA" id="ARBA00022771"/>
    </source>
</evidence>
<evidence type="ECO:0000313" key="7">
    <source>
        <dbReference type="Ensembl" id="ENSGMOP00000046523.1"/>
    </source>
</evidence>
<dbReference type="AlphaFoldDB" id="A0A8C5BF37"/>
<dbReference type="SMART" id="SM00356">
    <property type="entry name" value="ZnF_C3H1"/>
    <property type="match status" value="1"/>
</dbReference>
<dbReference type="SUPFAM" id="SSF55144">
    <property type="entry name" value="LigT-like"/>
    <property type="match status" value="1"/>
</dbReference>
<dbReference type="Pfam" id="PF10469">
    <property type="entry name" value="AKAP7_NLS"/>
    <property type="match status" value="1"/>
</dbReference>
<reference evidence="7" key="1">
    <citation type="submission" date="2025-08" db="UniProtKB">
        <authorList>
            <consortium name="Ensembl"/>
        </authorList>
    </citation>
    <scope>IDENTIFICATION</scope>
</reference>
<accession>A0A8C5BF37</accession>
<dbReference type="Ensembl" id="ENSGMOT00000054800.1">
    <property type="protein sequence ID" value="ENSGMOP00000046523.1"/>
    <property type="gene ID" value="ENSGMOG00000027122.1"/>
</dbReference>
<feature type="region of interest" description="Disordered" evidence="5">
    <location>
        <begin position="132"/>
        <end position="181"/>
    </location>
</feature>
<dbReference type="InterPro" id="IPR040459">
    <property type="entry name" value="MJ1316"/>
</dbReference>
<reference evidence="7" key="2">
    <citation type="submission" date="2025-09" db="UniProtKB">
        <authorList>
            <consortium name="Ensembl"/>
        </authorList>
    </citation>
    <scope>IDENTIFICATION</scope>
</reference>
<dbReference type="Pfam" id="PF04457">
    <property type="entry name" value="MJ1316"/>
    <property type="match status" value="1"/>
</dbReference>
<evidence type="ECO:0000259" key="6">
    <source>
        <dbReference type="PROSITE" id="PS50103"/>
    </source>
</evidence>
<organism evidence="7 8">
    <name type="scientific">Gadus morhua</name>
    <name type="common">Atlantic cod</name>
    <dbReference type="NCBI Taxonomy" id="8049"/>
    <lineage>
        <taxon>Eukaryota</taxon>
        <taxon>Metazoa</taxon>
        <taxon>Chordata</taxon>
        <taxon>Craniata</taxon>
        <taxon>Vertebrata</taxon>
        <taxon>Euteleostomi</taxon>
        <taxon>Actinopterygii</taxon>
        <taxon>Neopterygii</taxon>
        <taxon>Teleostei</taxon>
        <taxon>Neoteleostei</taxon>
        <taxon>Acanthomorphata</taxon>
        <taxon>Zeiogadaria</taxon>
        <taxon>Gadariae</taxon>
        <taxon>Gadiformes</taxon>
        <taxon>Gadoidei</taxon>
        <taxon>Gadidae</taxon>
        <taxon>Gadus</taxon>
    </lineage>
</organism>
<evidence type="ECO:0000256" key="4">
    <source>
        <dbReference type="PROSITE-ProRule" id="PRU00723"/>
    </source>
</evidence>
<keyword evidence="3 4" id="KW-0862">Zinc</keyword>
<feature type="zinc finger region" description="C3H1-type" evidence="4">
    <location>
        <begin position="105"/>
        <end position="132"/>
    </location>
</feature>
<feature type="compositionally biased region" description="Basic residues" evidence="5">
    <location>
        <begin position="155"/>
        <end position="166"/>
    </location>
</feature>